<feature type="transmembrane region" description="Helical" evidence="5">
    <location>
        <begin position="134"/>
        <end position="160"/>
    </location>
</feature>
<dbReference type="GO" id="GO:0016020">
    <property type="term" value="C:membrane"/>
    <property type="evidence" value="ECO:0007669"/>
    <property type="project" value="UniProtKB-SubCell"/>
</dbReference>
<dbReference type="EMBL" id="CAJNOM010000469">
    <property type="protein sequence ID" value="CAF1455487.1"/>
    <property type="molecule type" value="Genomic_DNA"/>
</dbReference>
<keyword evidence="3 5" id="KW-1133">Transmembrane helix</keyword>
<feature type="transmembrane region" description="Helical" evidence="5">
    <location>
        <begin position="17"/>
        <end position="41"/>
    </location>
</feature>
<feature type="transmembrane region" description="Helical" evidence="5">
    <location>
        <begin position="245"/>
        <end position="265"/>
    </location>
</feature>
<reference evidence="7" key="1">
    <citation type="submission" date="2021-02" db="EMBL/GenBank/DDBJ databases">
        <authorList>
            <person name="Nowell W R."/>
        </authorList>
    </citation>
    <scope>NUCLEOTIDE SEQUENCE</scope>
</reference>
<dbReference type="SUPFAM" id="SSF81321">
    <property type="entry name" value="Family A G protein-coupled receptor-like"/>
    <property type="match status" value="1"/>
</dbReference>
<keyword evidence="4 5" id="KW-0472">Membrane</keyword>
<evidence type="ECO:0000313" key="9">
    <source>
        <dbReference type="Proteomes" id="UP000663832"/>
    </source>
</evidence>
<evidence type="ECO:0000256" key="5">
    <source>
        <dbReference type="SAM" id="Phobius"/>
    </source>
</evidence>
<comment type="subcellular location">
    <subcellularLocation>
        <location evidence="1">Membrane</location>
    </subcellularLocation>
</comment>
<feature type="transmembrane region" description="Helical" evidence="5">
    <location>
        <begin position="180"/>
        <end position="204"/>
    </location>
</feature>
<protein>
    <recommendedName>
        <fullName evidence="6">G-protein coupled receptors family 1 profile domain-containing protein</fullName>
    </recommendedName>
</protein>
<feature type="domain" description="G-protein coupled receptors family 1 profile" evidence="6">
    <location>
        <begin position="33"/>
        <end position="297"/>
    </location>
</feature>
<dbReference type="OrthoDB" id="10081943at2759"/>
<name>A0A814STE4_9BILA</name>
<feature type="transmembrane region" description="Helical" evidence="5">
    <location>
        <begin position="95"/>
        <end position="114"/>
    </location>
</feature>
<dbReference type="PROSITE" id="PS50262">
    <property type="entry name" value="G_PROTEIN_RECEP_F1_2"/>
    <property type="match status" value="1"/>
</dbReference>
<organism evidence="7 10">
    <name type="scientific">Adineta steineri</name>
    <dbReference type="NCBI Taxonomy" id="433720"/>
    <lineage>
        <taxon>Eukaryota</taxon>
        <taxon>Metazoa</taxon>
        <taxon>Spiralia</taxon>
        <taxon>Gnathifera</taxon>
        <taxon>Rotifera</taxon>
        <taxon>Eurotatoria</taxon>
        <taxon>Bdelloidea</taxon>
        <taxon>Adinetida</taxon>
        <taxon>Adinetidae</taxon>
        <taxon>Adineta</taxon>
    </lineage>
</organism>
<dbReference type="AlphaFoldDB" id="A0A814STE4"/>
<evidence type="ECO:0000259" key="6">
    <source>
        <dbReference type="PROSITE" id="PS50262"/>
    </source>
</evidence>
<evidence type="ECO:0000313" key="7">
    <source>
        <dbReference type="EMBL" id="CAF1151623.1"/>
    </source>
</evidence>
<evidence type="ECO:0000313" key="8">
    <source>
        <dbReference type="EMBL" id="CAF1455487.1"/>
    </source>
</evidence>
<dbReference type="Proteomes" id="UP000663832">
    <property type="component" value="Unassembled WGS sequence"/>
</dbReference>
<accession>A0A814STE4</accession>
<dbReference type="Proteomes" id="UP000663877">
    <property type="component" value="Unassembled WGS sequence"/>
</dbReference>
<sequence length="322" mass="37170">MSSEYDSITLIILSQKYLYQFGGLILIIIGTLSCTMSLIVFSRNILRKSACSTYLIALNISNIITMYLPFLILVLDAGYNIHPTLYSLIFCRFNLYVQFLFDILCPFYMILASIDRVLITSSNARTRQRSTHHFAYICIISGTLFWMLFQTHTLIFGSIIEYAPNYFLCYFQSGAYLVFIAYYAILIKAILVPLLLITCGLWSVKNIRTLRRVRVAPVLSMNRITTATDPHPLLRARDRQLVRMLLIDIIIYIIFNWAVSVFLMYQQATQYTIKSSVQNLIEVFIASVSTFSNHIPFCIECYTNLIVSKTFRNEVKKVLLCK</sequence>
<dbReference type="InterPro" id="IPR017452">
    <property type="entry name" value="GPCR_Rhodpsn_7TM"/>
</dbReference>
<dbReference type="Gene3D" id="1.20.1070.10">
    <property type="entry name" value="Rhodopsin 7-helix transmembrane proteins"/>
    <property type="match status" value="1"/>
</dbReference>
<evidence type="ECO:0000256" key="4">
    <source>
        <dbReference type="ARBA" id="ARBA00023136"/>
    </source>
</evidence>
<evidence type="ECO:0000313" key="10">
    <source>
        <dbReference type="Proteomes" id="UP000663877"/>
    </source>
</evidence>
<dbReference type="EMBL" id="CAJNOI010000168">
    <property type="protein sequence ID" value="CAF1151623.1"/>
    <property type="molecule type" value="Genomic_DNA"/>
</dbReference>
<evidence type="ECO:0000256" key="2">
    <source>
        <dbReference type="ARBA" id="ARBA00022692"/>
    </source>
</evidence>
<proteinExistence type="predicted"/>
<keyword evidence="2 5" id="KW-0812">Transmembrane</keyword>
<keyword evidence="9" id="KW-1185">Reference proteome</keyword>
<feature type="transmembrane region" description="Helical" evidence="5">
    <location>
        <begin position="53"/>
        <end position="75"/>
    </location>
</feature>
<evidence type="ECO:0000256" key="3">
    <source>
        <dbReference type="ARBA" id="ARBA00022989"/>
    </source>
</evidence>
<comment type="caution">
    <text evidence="7">The sequence shown here is derived from an EMBL/GenBank/DDBJ whole genome shotgun (WGS) entry which is preliminary data.</text>
</comment>
<evidence type="ECO:0000256" key="1">
    <source>
        <dbReference type="ARBA" id="ARBA00004370"/>
    </source>
</evidence>
<gene>
    <name evidence="7" type="ORF">BJG266_LOCUS24125</name>
    <name evidence="8" type="ORF">QVE165_LOCUS40581</name>
</gene>